<sequence length="328" mass="35955">MRHFALLLAACTALVGQGVAQYAPKVDPSFQAYAPAAQVEGLVESIGADSLADVWEEWRVAFRKAQPKAQFKVTHLPVPQALKGFLEGSAPLVHLPREMKVEEAQAFQKKYGYQPTKLVVCYDAFIVFVNAANPIKEMGMDQLDAAYSSTRLAGYRSSDATVETWGDLGVRNGDYSRRPINAYMRAEGLASRTTIQEMVLLKGKYKPTVLESPDWSGIAEAVMTDASGLGIGTLASWLSRNKTLALTPLHAKEAVAPTQENVVTGRYPLSRTYYLYVNRAPGKDLPPVVAEFLSFVLSREGQGAVAQAMLYPLPAEIAQMNRKRLRAN</sequence>
<dbReference type="RefSeq" id="WP_285608788.1">
    <property type="nucleotide sequence ID" value="NZ_BSDC01000002.1"/>
</dbReference>
<reference evidence="4" key="1">
    <citation type="journal article" date="2023" name="Antonie Van Leeuwenhoek">
        <title>Mesoterricola silvestris gen. nov., sp. nov., Mesoterricola sediminis sp. nov., Geothrix oryzae sp. nov., Geothrix edaphica sp. nov., Geothrix rubra sp. nov., and Geothrix limicola sp. nov., six novel members of Acidobacteriota isolated from soils.</title>
        <authorList>
            <person name="Itoh H."/>
            <person name="Sugisawa Y."/>
            <person name="Mise K."/>
            <person name="Xu Z."/>
            <person name="Kuniyasu M."/>
            <person name="Ushijima N."/>
            <person name="Kawano K."/>
            <person name="Kobayashi E."/>
            <person name="Shiratori Y."/>
            <person name="Masuda Y."/>
            <person name="Senoo K."/>
        </authorList>
    </citation>
    <scope>NUCLEOTIDE SEQUENCE</scope>
    <source>
        <strain evidence="4">Red802</strain>
    </source>
</reference>
<dbReference type="Gene3D" id="3.40.190.10">
    <property type="entry name" value="Periplasmic binding protein-like II"/>
    <property type="match status" value="2"/>
</dbReference>
<feature type="signal peptide" evidence="2">
    <location>
        <begin position="1"/>
        <end position="22"/>
    </location>
</feature>
<feature type="domain" description="PBP" evidence="3">
    <location>
        <begin position="43"/>
        <end position="300"/>
    </location>
</feature>
<dbReference type="PANTHER" id="PTHR30570">
    <property type="entry name" value="PERIPLASMIC PHOSPHATE BINDING COMPONENT OF PHOSPHATE ABC TRANSPORTER"/>
    <property type="match status" value="1"/>
</dbReference>
<proteinExistence type="predicted"/>
<evidence type="ECO:0000256" key="1">
    <source>
        <dbReference type="ARBA" id="ARBA00022729"/>
    </source>
</evidence>
<dbReference type="InterPro" id="IPR050811">
    <property type="entry name" value="Phosphate_ABC_transporter"/>
</dbReference>
<dbReference type="SUPFAM" id="SSF53850">
    <property type="entry name" value="Periplasmic binding protein-like II"/>
    <property type="match status" value="1"/>
</dbReference>
<feature type="chain" id="PRO_5047125523" evidence="2">
    <location>
        <begin position="23"/>
        <end position="328"/>
    </location>
</feature>
<comment type="caution">
    <text evidence="4">The sequence shown here is derived from an EMBL/GenBank/DDBJ whole genome shotgun (WGS) entry which is preliminary data.</text>
</comment>
<name>A0ABQ5PYV2_9BACT</name>
<keyword evidence="5" id="KW-1185">Reference proteome</keyword>
<dbReference type="EMBL" id="BSDC01000002">
    <property type="protein sequence ID" value="GLH67561.1"/>
    <property type="molecule type" value="Genomic_DNA"/>
</dbReference>
<accession>A0ABQ5PYV2</accession>
<evidence type="ECO:0000313" key="5">
    <source>
        <dbReference type="Proteomes" id="UP001165044"/>
    </source>
</evidence>
<dbReference type="Proteomes" id="UP001165044">
    <property type="component" value="Unassembled WGS sequence"/>
</dbReference>
<protein>
    <submittedName>
        <fullName evidence="4">Phosphate-binding protein PstS</fullName>
    </submittedName>
</protein>
<dbReference type="Pfam" id="PF12849">
    <property type="entry name" value="PBP_like_2"/>
    <property type="match status" value="1"/>
</dbReference>
<evidence type="ECO:0000256" key="2">
    <source>
        <dbReference type="SAM" id="SignalP"/>
    </source>
</evidence>
<gene>
    <name evidence="4" type="primary">pstS_3</name>
    <name evidence="4" type="ORF">GETHED_19250</name>
</gene>
<keyword evidence="1 2" id="KW-0732">Signal</keyword>
<organism evidence="4 5">
    <name type="scientific">Geothrix edaphica</name>
    <dbReference type="NCBI Taxonomy" id="2927976"/>
    <lineage>
        <taxon>Bacteria</taxon>
        <taxon>Pseudomonadati</taxon>
        <taxon>Acidobacteriota</taxon>
        <taxon>Holophagae</taxon>
        <taxon>Holophagales</taxon>
        <taxon>Holophagaceae</taxon>
        <taxon>Geothrix</taxon>
    </lineage>
</organism>
<dbReference type="InterPro" id="IPR024370">
    <property type="entry name" value="PBP_domain"/>
</dbReference>
<evidence type="ECO:0000313" key="4">
    <source>
        <dbReference type="EMBL" id="GLH67561.1"/>
    </source>
</evidence>
<dbReference type="PANTHER" id="PTHR30570:SF6">
    <property type="entry name" value="PHOSPHATE-BINDING PROTEIN PSTS"/>
    <property type="match status" value="1"/>
</dbReference>
<evidence type="ECO:0000259" key="3">
    <source>
        <dbReference type="Pfam" id="PF12849"/>
    </source>
</evidence>